<dbReference type="GO" id="GO:0003729">
    <property type="term" value="F:mRNA binding"/>
    <property type="evidence" value="ECO:0007669"/>
    <property type="project" value="InterPro"/>
</dbReference>
<feature type="compositionally biased region" description="Polar residues" evidence="6">
    <location>
        <begin position="181"/>
        <end position="201"/>
    </location>
</feature>
<dbReference type="PROSITE" id="PS50103">
    <property type="entry name" value="ZF_C3H1"/>
    <property type="match status" value="2"/>
</dbReference>
<evidence type="ECO:0000259" key="7">
    <source>
        <dbReference type="PROSITE" id="PS50103"/>
    </source>
</evidence>
<feature type="domain" description="C3H1-type" evidence="7">
    <location>
        <begin position="15"/>
        <end position="37"/>
    </location>
</feature>
<dbReference type="AlphaFoldDB" id="A0A9P1DVB8"/>
<dbReference type="EMBL" id="CAMXCT020006600">
    <property type="protein sequence ID" value="CAL1170108.1"/>
    <property type="molecule type" value="Genomic_DNA"/>
</dbReference>
<name>A0A9P1DVB8_9DINO</name>
<dbReference type="Gene3D" id="1.20.120.1350">
    <property type="entry name" value="Pneumovirus matrix protein 2 (M2), zinc-binding domain"/>
    <property type="match status" value="1"/>
</dbReference>
<evidence type="ECO:0000256" key="4">
    <source>
        <dbReference type="ARBA" id="ARBA00022833"/>
    </source>
</evidence>
<evidence type="ECO:0000256" key="1">
    <source>
        <dbReference type="ARBA" id="ARBA00022723"/>
    </source>
</evidence>
<feature type="zinc finger region" description="C3H1-type" evidence="5">
    <location>
        <begin position="45"/>
        <end position="72"/>
    </location>
</feature>
<sequence length="201" mass="21777">MTTEKTRNALKKTCLCKYALSGACFRGSECTFAHSEAELREVPDLQGTEPCFNFAKGRCYKGYRCNFSHGQQKFRTKQAVLARAQMKETVAANLKVLEKTSENFEMMKLRSLQAAQALQGTVDELEMLQVCLMMHQTAFDIGLPLQDGIQHGIQQGPPGLPGGPAGLPPGLPPPSVGDSGYPSTGQSSACWTSSEPASIFL</sequence>
<dbReference type="InterPro" id="IPR036855">
    <property type="entry name" value="Znf_CCCH_sf"/>
</dbReference>
<dbReference type="Proteomes" id="UP001152797">
    <property type="component" value="Unassembled WGS sequence"/>
</dbReference>
<dbReference type="OrthoDB" id="410307at2759"/>
<feature type="region of interest" description="Disordered" evidence="6">
    <location>
        <begin position="150"/>
        <end position="201"/>
    </location>
</feature>
<evidence type="ECO:0000313" key="11">
    <source>
        <dbReference type="Proteomes" id="UP001152797"/>
    </source>
</evidence>
<evidence type="ECO:0000256" key="5">
    <source>
        <dbReference type="PROSITE-ProRule" id="PRU00723"/>
    </source>
</evidence>
<feature type="zinc finger region" description="C3H1-type" evidence="5">
    <location>
        <begin position="15"/>
        <end position="37"/>
    </location>
</feature>
<feature type="domain" description="C3H1-type" evidence="7">
    <location>
        <begin position="45"/>
        <end position="72"/>
    </location>
</feature>
<dbReference type="InterPro" id="IPR000571">
    <property type="entry name" value="Znf_CCCH"/>
</dbReference>
<dbReference type="SMART" id="SM00356">
    <property type="entry name" value="ZnF_C3H1"/>
    <property type="match status" value="2"/>
</dbReference>
<keyword evidence="2" id="KW-0677">Repeat</keyword>
<evidence type="ECO:0000313" key="8">
    <source>
        <dbReference type="EMBL" id="CAI4016733.1"/>
    </source>
</evidence>
<gene>
    <name evidence="8" type="ORF">C1SCF055_LOCUS41439</name>
</gene>
<evidence type="ECO:0000256" key="6">
    <source>
        <dbReference type="SAM" id="MobiDB-lite"/>
    </source>
</evidence>
<reference evidence="8" key="1">
    <citation type="submission" date="2022-10" db="EMBL/GenBank/DDBJ databases">
        <authorList>
            <person name="Chen Y."/>
            <person name="Dougan E. K."/>
            <person name="Chan C."/>
            <person name="Rhodes N."/>
            <person name="Thang M."/>
        </authorList>
    </citation>
    <scope>NUCLEOTIDE SEQUENCE</scope>
</reference>
<keyword evidence="1 5" id="KW-0479">Metal-binding</keyword>
<keyword evidence="11" id="KW-1185">Reference proteome</keyword>
<reference evidence="9" key="2">
    <citation type="submission" date="2024-04" db="EMBL/GenBank/DDBJ databases">
        <authorList>
            <person name="Chen Y."/>
            <person name="Shah S."/>
            <person name="Dougan E. K."/>
            <person name="Thang M."/>
            <person name="Chan C."/>
        </authorList>
    </citation>
    <scope>NUCLEOTIDE SEQUENCE [LARGE SCALE GENOMIC DNA]</scope>
</reference>
<organism evidence="8">
    <name type="scientific">Cladocopium goreaui</name>
    <dbReference type="NCBI Taxonomy" id="2562237"/>
    <lineage>
        <taxon>Eukaryota</taxon>
        <taxon>Sar</taxon>
        <taxon>Alveolata</taxon>
        <taxon>Dinophyceae</taxon>
        <taxon>Suessiales</taxon>
        <taxon>Symbiodiniaceae</taxon>
        <taxon>Cladocopium</taxon>
    </lineage>
</organism>
<evidence type="ECO:0000256" key="3">
    <source>
        <dbReference type="ARBA" id="ARBA00022771"/>
    </source>
</evidence>
<comment type="caution">
    <text evidence="8">The sequence shown here is derived from an EMBL/GenBank/DDBJ whole genome shotgun (WGS) entry which is preliminary data.</text>
</comment>
<dbReference type="SUPFAM" id="SSF90229">
    <property type="entry name" value="CCCH zinc finger"/>
    <property type="match status" value="2"/>
</dbReference>
<dbReference type="PANTHER" id="PTHR12547">
    <property type="entry name" value="CCCH ZINC FINGER/TIS11-RELATED"/>
    <property type="match status" value="1"/>
</dbReference>
<feature type="compositionally biased region" description="Pro residues" evidence="6">
    <location>
        <begin position="158"/>
        <end position="175"/>
    </location>
</feature>
<dbReference type="GO" id="GO:0008270">
    <property type="term" value="F:zinc ion binding"/>
    <property type="evidence" value="ECO:0007669"/>
    <property type="project" value="UniProtKB-KW"/>
</dbReference>
<dbReference type="InterPro" id="IPR045877">
    <property type="entry name" value="ZFP36-like"/>
</dbReference>
<proteinExistence type="predicted"/>
<keyword evidence="4 5" id="KW-0862">Zinc</keyword>
<evidence type="ECO:0000313" key="9">
    <source>
        <dbReference type="EMBL" id="CAL1170108.1"/>
    </source>
</evidence>
<dbReference type="EMBL" id="CAMXCT030006600">
    <property type="protein sequence ID" value="CAL4804045.1"/>
    <property type="molecule type" value="Genomic_DNA"/>
</dbReference>
<evidence type="ECO:0000256" key="2">
    <source>
        <dbReference type="ARBA" id="ARBA00022737"/>
    </source>
</evidence>
<dbReference type="PANTHER" id="PTHR12547:SF18">
    <property type="entry name" value="PROTEIN TIS11"/>
    <property type="match status" value="1"/>
</dbReference>
<dbReference type="EMBL" id="CAMXCT010006600">
    <property type="protein sequence ID" value="CAI4016733.1"/>
    <property type="molecule type" value="Genomic_DNA"/>
</dbReference>
<accession>A0A9P1DVB8</accession>
<evidence type="ECO:0000313" key="10">
    <source>
        <dbReference type="EMBL" id="CAL4804045.1"/>
    </source>
</evidence>
<keyword evidence="3 5" id="KW-0863">Zinc-finger</keyword>
<protein>
    <submittedName>
        <fullName evidence="10">5'-nucleotidase</fullName>
    </submittedName>
</protein>
<dbReference type="Gene3D" id="4.10.1000.10">
    <property type="entry name" value="Zinc finger, CCCH-type"/>
    <property type="match status" value="1"/>
</dbReference>